<name>A0A7R9GEN4_9CRUS</name>
<dbReference type="EMBL" id="OA883224">
    <property type="protein sequence ID" value="CAD7278305.1"/>
    <property type="molecule type" value="Genomic_DNA"/>
</dbReference>
<evidence type="ECO:0000313" key="2">
    <source>
        <dbReference type="EMBL" id="CAD7278305.1"/>
    </source>
</evidence>
<feature type="region of interest" description="Disordered" evidence="1">
    <location>
        <begin position="1"/>
        <end position="56"/>
    </location>
</feature>
<proteinExistence type="predicted"/>
<dbReference type="InterPro" id="IPR013783">
    <property type="entry name" value="Ig-like_fold"/>
</dbReference>
<dbReference type="AlphaFoldDB" id="A0A7R9GEN4"/>
<evidence type="ECO:0000256" key="1">
    <source>
        <dbReference type="SAM" id="MobiDB-lite"/>
    </source>
</evidence>
<organism evidence="2">
    <name type="scientific">Notodromas monacha</name>
    <dbReference type="NCBI Taxonomy" id="399045"/>
    <lineage>
        <taxon>Eukaryota</taxon>
        <taxon>Metazoa</taxon>
        <taxon>Ecdysozoa</taxon>
        <taxon>Arthropoda</taxon>
        <taxon>Crustacea</taxon>
        <taxon>Oligostraca</taxon>
        <taxon>Ostracoda</taxon>
        <taxon>Podocopa</taxon>
        <taxon>Podocopida</taxon>
        <taxon>Cypridocopina</taxon>
        <taxon>Cypridoidea</taxon>
        <taxon>Cyprididae</taxon>
        <taxon>Notodromas</taxon>
    </lineage>
</organism>
<protein>
    <submittedName>
        <fullName evidence="2">Uncharacterized protein</fullName>
    </submittedName>
</protein>
<dbReference type="EMBL" id="CAJPEX010001187">
    <property type="protein sequence ID" value="CAG0918457.1"/>
    <property type="molecule type" value="Genomic_DNA"/>
</dbReference>
<feature type="compositionally biased region" description="Polar residues" evidence="1">
    <location>
        <begin position="1"/>
        <end position="10"/>
    </location>
</feature>
<dbReference type="OrthoDB" id="6339204at2759"/>
<sequence>MCMCIRQSTKGGKRNSRTQSPPIKRITRKQCPESGHEGPGKFPASVSSTGISPGGFNRDLPGYDRYKIIGNESAGEYKLQLKDVNLSDNVEFECQVLPAGNNPPLRAKTSVNVLRLDDDASGNSSASLPRGVIDADSRGNGNFATIMSKASEKIEKGREEVVSEPEAQSGTGECFVTPAKSRPEFVPQKFRITCIRAGPVDRVE</sequence>
<accession>A0A7R9GEN4</accession>
<dbReference type="Gene3D" id="2.60.40.10">
    <property type="entry name" value="Immunoglobulins"/>
    <property type="match status" value="1"/>
</dbReference>
<dbReference type="Proteomes" id="UP000678499">
    <property type="component" value="Unassembled WGS sequence"/>
</dbReference>
<evidence type="ECO:0000313" key="3">
    <source>
        <dbReference type="Proteomes" id="UP000678499"/>
    </source>
</evidence>
<reference evidence="2" key="1">
    <citation type="submission" date="2020-11" db="EMBL/GenBank/DDBJ databases">
        <authorList>
            <person name="Tran Van P."/>
        </authorList>
    </citation>
    <scope>NUCLEOTIDE SEQUENCE</scope>
</reference>
<feature type="compositionally biased region" description="Basic and acidic residues" evidence="1">
    <location>
        <begin position="30"/>
        <end position="39"/>
    </location>
</feature>
<gene>
    <name evidence="2" type="ORF">NMOB1V02_LOCUS6013</name>
</gene>
<keyword evidence="3" id="KW-1185">Reference proteome</keyword>